<reference evidence="3 4" key="1">
    <citation type="submission" date="2024-01" db="EMBL/GenBank/DDBJ databases">
        <title>The genomes of 5 underutilized Papilionoideae crops provide insights into root nodulation and disease resistance.</title>
        <authorList>
            <person name="Yuan L."/>
        </authorList>
    </citation>
    <scope>NUCLEOTIDE SEQUENCE [LARGE SCALE GENOMIC DNA]</scope>
    <source>
        <strain evidence="3">LY-2023</strain>
        <tissue evidence="3">Leaf</tissue>
    </source>
</reference>
<evidence type="ECO:0000313" key="4">
    <source>
        <dbReference type="Proteomes" id="UP001359559"/>
    </source>
</evidence>
<dbReference type="Gene3D" id="3.30.559.10">
    <property type="entry name" value="Chloramphenicol acetyltransferase-like domain"/>
    <property type="match status" value="1"/>
</dbReference>
<dbReference type="Proteomes" id="UP001359559">
    <property type="component" value="Unassembled WGS sequence"/>
</dbReference>
<gene>
    <name evidence="3" type="ORF">RJT34_06213</name>
</gene>
<accession>A0AAN9K422</accession>
<keyword evidence="2" id="KW-0808">Transferase</keyword>
<organism evidence="3 4">
    <name type="scientific">Clitoria ternatea</name>
    <name type="common">Butterfly pea</name>
    <dbReference type="NCBI Taxonomy" id="43366"/>
    <lineage>
        <taxon>Eukaryota</taxon>
        <taxon>Viridiplantae</taxon>
        <taxon>Streptophyta</taxon>
        <taxon>Embryophyta</taxon>
        <taxon>Tracheophyta</taxon>
        <taxon>Spermatophyta</taxon>
        <taxon>Magnoliopsida</taxon>
        <taxon>eudicotyledons</taxon>
        <taxon>Gunneridae</taxon>
        <taxon>Pentapetalae</taxon>
        <taxon>rosids</taxon>
        <taxon>fabids</taxon>
        <taxon>Fabales</taxon>
        <taxon>Fabaceae</taxon>
        <taxon>Papilionoideae</taxon>
        <taxon>50 kb inversion clade</taxon>
        <taxon>NPAAA clade</taxon>
        <taxon>indigoferoid/millettioid clade</taxon>
        <taxon>Phaseoleae</taxon>
        <taxon>Clitoria</taxon>
    </lineage>
</organism>
<sequence length="168" mass="18369">MAATSFSVVHGEAKLVGAARATLHEMKKLSDIDDQEGLQFELPIIMFYQKSFSDPVVLVKYGLSEALEHYYPLADRKLMVDCTGEGILFVEADARVSLHLLENTILPPCPHIQHFLLHLPPSQGILHCPLLLVQEICTLQAKLVGNKGKGEEGVVTLKLAEGRGNGSV</sequence>
<comment type="similarity">
    <text evidence="1">Belongs to the plant acyltransferase family.</text>
</comment>
<dbReference type="InterPro" id="IPR023213">
    <property type="entry name" value="CAT-like_dom_sf"/>
</dbReference>
<proteinExistence type="inferred from homology"/>
<dbReference type="GO" id="GO:0016740">
    <property type="term" value="F:transferase activity"/>
    <property type="evidence" value="ECO:0007669"/>
    <property type="project" value="UniProtKB-KW"/>
</dbReference>
<dbReference type="EMBL" id="JAYKXN010000002">
    <property type="protein sequence ID" value="KAK7309463.1"/>
    <property type="molecule type" value="Genomic_DNA"/>
</dbReference>
<dbReference type="PANTHER" id="PTHR31147">
    <property type="entry name" value="ACYL TRANSFERASE 4"/>
    <property type="match status" value="1"/>
</dbReference>
<keyword evidence="4" id="KW-1185">Reference proteome</keyword>
<comment type="caution">
    <text evidence="3">The sequence shown here is derived from an EMBL/GenBank/DDBJ whole genome shotgun (WGS) entry which is preliminary data.</text>
</comment>
<dbReference type="Pfam" id="PF02458">
    <property type="entry name" value="Transferase"/>
    <property type="match status" value="1"/>
</dbReference>
<protein>
    <submittedName>
        <fullName evidence="3">Uncharacterized protein</fullName>
    </submittedName>
</protein>
<dbReference type="PANTHER" id="PTHR31147:SF66">
    <property type="entry name" value="OS05G0315700 PROTEIN"/>
    <property type="match status" value="1"/>
</dbReference>
<evidence type="ECO:0000313" key="3">
    <source>
        <dbReference type="EMBL" id="KAK7309463.1"/>
    </source>
</evidence>
<evidence type="ECO:0000256" key="2">
    <source>
        <dbReference type="ARBA" id="ARBA00022679"/>
    </source>
</evidence>
<name>A0AAN9K422_CLITE</name>
<dbReference type="AlphaFoldDB" id="A0AAN9K422"/>
<evidence type="ECO:0000256" key="1">
    <source>
        <dbReference type="ARBA" id="ARBA00009861"/>
    </source>
</evidence>
<dbReference type="InterPro" id="IPR050898">
    <property type="entry name" value="Plant_acyltransferase"/>
</dbReference>